<evidence type="ECO:0000256" key="2">
    <source>
        <dbReference type="ARBA" id="ARBA00004196"/>
    </source>
</evidence>
<gene>
    <name evidence="7" type="ORF">S06H3_58509</name>
</gene>
<feature type="domain" description="Molybdopterin oxidoreductase" evidence="6">
    <location>
        <begin position="11"/>
        <end position="113"/>
    </location>
</feature>
<comment type="subcellular location">
    <subcellularLocation>
        <location evidence="2">Cell envelope</location>
    </subcellularLocation>
</comment>
<dbReference type="InterPro" id="IPR006656">
    <property type="entry name" value="Mopterin_OxRdtase"/>
</dbReference>
<comment type="cofactor">
    <cofactor evidence="1">
        <name>[4Fe-4S] cluster</name>
        <dbReference type="ChEBI" id="CHEBI:49883"/>
    </cofactor>
</comment>
<dbReference type="PANTHER" id="PTHR43598:SF1">
    <property type="entry name" value="FORMATE DEHYDROGENASE-O MAJOR SUBUNIT"/>
    <property type="match status" value="1"/>
</dbReference>
<comment type="caution">
    <text evidence="7">The sequence shown here is derived from an EMBL/GenBank/DDBJ whole genome shotgun (WGS) entry which is preliminary data.</text>
</comment>
<keyword evidence="5" id="KW-0560">Oxidoreductase</keyword>
<proteinExistence type="inferred from homology"/>
<dbReference type="PANTHER" id="PTHR43598">
    <property type="entry name" value="TUNGSTEN-CONTAINING FORMYLMETHANOFURAN DEHYDROGENASE 2 SUBUNIT B"/>
    <property type="match status" value="1"/>
</dbReference>
<evidence type="ECO:0000256" key="1">
    <source>
        <dbReference type="ARBA" id="ARBA00001966"/>
    </source>
</evidence>
<organism evidence="7">
    <name type="scientific">marine sediment metagenome</name>
    <dbReference type="NCBI Taxonomy" id="412755"/>
    <lineage>
        <taxon>unclassified sequences</taxon>
        <taxon>metagenomes</taxon>
        <taxon>ecological metagenomes</taxon>
    </lineage>
</organism>
<dbReference type="SUPFAM" id="SSF53706">
    <property type="entry name" value="Formate dehydrogenase/DMSO reductase, domains 1-3"/>
    <property type="match status" value="1"/>
</dbReference>
<dbReference type="GO" id="GO:0030151">
    <property type="term" value="F:molybdenum ion binding"/>
    <property type="evidence" value="ECO:0007669"/>
    <property type="project" value="TreeGrafter"/>
</dbReference>
<dbReference type="GO" id="GO:0030313">
    <property type="term" value="C:cell envelope"/>
    <property type="evidence" value="ECO:0007669"/>
    <property type="project" value="UniProtKB-SubCell"/>
</dbReference>
<dbReference type="GO" id="GO:0016491">
    <property type="term" value="F:oxidoreductase activity"/>
    <property type="evidence" value="ECO:0007669"/>
    <property type="project" value="UniProtKB-KW"/>
</dbReference>
<name>X1RIF5_9ZZZZ</name>
<keyword evidence="4" id="KW-0479">Metal-binding</keyword>
<feature type="non-terminal residue" evidence="7">
    <location>
        <position position="211"/>
    </location>
</feature>
<dbReference type="Gene3D" id="3.40.50.740">
    <property type="match status" value="1"/>
</dbReference>
<dbReference type="GO" id="GO:0009061">
    <property type="term" value="P:anaerobic respiration"/>
    <property type="evidence" value="ECO:0007669"/>
    <property type="project" value="TreeGrafter"/>
</dbReference>
<evidence type="ECO:0000313" key="7">
    <source>
        <dbReference type="EMBL" id="GAI55359.1"/>
    </source>
</evidence>
<protein>
    <recommendedName>
        <fullName evidence="6">Molybdopterin oxidoreductase domain-containing protein</fullName>
    </recommendedName>
</protein>
<evidence type="ECO:0000256" key="5">
    <source>
        <dbReference type="ARBA" id="ARBA00023002"/>
    </source>
</evidence>
<evidence type="ECO:0000256" key="3">
    <source>
        <dbReference type="ARBA" id="ARBA00010312"/>
    </source>
</evidence>
<keyword evidence="4" id="KW-0004">4Fe-4S</keyword>
<keyword evidence="4" id="KW-0411">Iron-sulfur</keyword>
<sequence>PKSEGTYHFQSLFGAIDSGTIKGLLCWGMNPAVSAPNSGAARETLAKLDWMVVIDLWETETADCDTEVFLLPAATSLERDGSVCNGGRWNQWRHKAIDPPGSAKSDLWIIDRLMLKLKQLHYGQTDKNAAAITQLVWDYGGPPDVEEVTKEMNGYDLDTGNLLSSPGSLKNDGTTSCGNWLWCGSYTEEGNMMARRDTTDHSGIGLYPNWG</sequence>
<evidence type="ECO:0000259" key="6">
    <source>
        <dbReference type="Pfam" id="PF00384"/>
    </source>
</evidence>
<dbReference type="AlphaFoldDB" id="X1RIF5"/>
<accession>X1RIF5</accession>
<reference evidence="7" key="1">
    <citation type="journal article" date="2014" name="Front. Microbiol.">
        <title>High frequency of phylogenetically diverse reductive dehalogenase-homologous genes in deep subseafloor sedimentary metagenomes.</title>
        <authorList>
            <person name="Kawai M."/>
            <person name="Futagami T."/>
            <person name="Toyoda A."/>
            <person name="Takaki Y."/>
            <person name="Nishi S."/>
            <person name="Hori S."/>
            <person name="Arai W."/>
            <person name="Tsubouchi T."/>
            <person name="Morono Y."/>
            <person name="Uchiyama I."/>
            <person name="Ito T."/>
            <person name="Fujiyama A."/>
            <person name="Inagaki F."/>
            <person name="Takami H."/>
        </authorList>
    </citation>
    <scope>NUCLEOTIDE SEQUENCE</scope>
    <source>
        <strain evidence="7">Expedition CK06-06</strain>
    </source>
</reference>
<dbReference type="Pfam" id="PF00384">
    <property type="entry name" value="Molybdopterin"/>
    <property type="match status" value="1"/>
</dbReference>
<dbReference type="EMBL" id="BARV01037887">
    <property type="protein sequence ID" value="GAI55359.1"/>
    <property type="molecule type" value="Genomic_DNA"/>
</dbReference>
<feature type="non-terminal residue" evidence="7">
    <location>
        <position position="1"/>
    </location>
</feature>
<keyword evidence="4" id="KW-0408">Iron</keyword>
<comment type="similarity">
    <text evidence="3">Belongs to the prokaryotic molybdopterin-containing oxidoreductase family.</text>
</comment>
<evidence type="ECO:0000256" key="4">
    <source>
        <dbReference type="ARBA" id="ARBA00022485"/>
    </source>
</evidence>
<dbReference type="GO" id="GO:0009055">
    <property type="term" value="F:electron transfer activity"/>
    <property type="evidence" value="ECO:0007669"/>
    <property type="project" value="TreeGrafter"/>
</dbReference>
<dbReference type="GO" id="GO:0051539">
    <property type="term" value="F:4 iron, 4 sulfur cluster binding"/>
    <property type="evidence" value="ECO:0007669"/>
    <property type="project" value="UniProtKB-KW"/>
</dbReference>